<dbReference type="GO" id="GO:0009982">
    <property type="term" value="F:pseudouridine synthase activity"/>
    <property type="evidence" value="ECO:0007669"/>
    <property type="project" value="InterPro"/>
</dbReference>
<dbReference type="InterPro" id="IPR020103">
    <property type="entry name" value="PsdUridine_synth_cat_dom_sf"/>
</dbReference>
<evidence type="ECO:0000313" key="4">
    <source>
        <dbReference type="Proteomes" id="UP000789739"/>
    </source>
</evidence>
<dbReference type="InterPro" id="IPR050188">
    <property type="entry name" value="RluA_PseudoU_synthase"/>
</dbReference>
<evidence type="ECO:0000259" key="2">
    <source>
        <dbReference type="Pfam" id="PF00849"/>
    </source>
</evidence>
<dbReference type="Gene3D" id="3.30.2350.10">
    <property type="entry name" value="Pseudouridine synthase"/>
    <property type="match status" value="1"/>
</dbReference>
<dbReference type="Proteomes" id="UP000789739">
    <property type="component" value="Unassembled WGS sequence"/>
</dbReference>
<name>A0A9N9B8R7_9GLOM</name>
<dbReference type="CDD" id="cd02869">
    <property type="entry name" value="PseudoU_synth_RluA_like"/>
    <property type="match status" value="1"/>
</dbReference>
<dbReference type="InterPro" id="IPR006145">
    <property type="entry name" value="PsdUridine_synth_RsuA/RluA"/>
</dbReference>
<dbReference type="GO" id="GO:0003723">
    <property type="term" value="F:RNA binding"/>
    <property type="evidence" value="ECO:0007669"/>
    <property type="project" value="InterPro"/>
</dbReference>
<dbReference type="GO" id="GO:0000455">
    <property type="term" value="P:enzyme-directed rRNA pseudouridine synthesis"/>
    <property type="evidence" value="ECO:0007669"/>
    <property type="project" value="TreeGrafter"/>
</dbReference>
<dbReference type="EMBL" id="CAJVPI010000607">
    <property type="protein sequence ID" value="CAG8555364.1"/>
    <property type="molecule type" value="Genomic_DNA"/>
</dbReference>
<protein>
    <submittedName>
        <fullName evidence="3">2895_t:CDS:1</fullName>
    </submittedName>
</protein>
<dbReference type="OrthoDB" id="428658at2759"/>
<sequence>MSHAISVVQKRHPEQTQRFNHTKVSRIKYLYRDDDFLVVDKPYDMRIDGDDSQNPTGKDLSFVKEWLDLYLMFTIINAVASVLYQYDETLPTILRNVHQLDHATSGCYCLALNKKAASIASTAFARREVEKTYLAIVRGWTEDNRYIIDKQIACVPNNRYRMCIGTPDSPGRTAKTELVTLRRGYFDRSYLVSPSSPLKVTLVSLHPFTGRRHQLRLHCQHIGHPIVGDWHYEKEIMDYTDTFRMMLHAYKLVIPLGQERMLSVESENPFESLVKDVDDIEIGSEVPAQFEGTE</sequence>
<dbReference type="SUPFAM" id="SSF55120">
    <property type="entry name" value="Pseudouridine synthase"/>
    <property type="match status" value="1"/>
</dbReference>
<dbReference type="PANTHER" id="PTHR21600:SF87">
    <property type="entry name" value="RNA PSEUDOURIDYLATE SYNTHASE DOMAIN-CONTAINING PROTEIN 1"/>
    <property type="match status" value="1"/>
</dbReference>
<dbReference type="PANTHER" id="PTHR21600">
    <property type="entry name" value="MITOCHONDRIAL RNA PSEUDOURIDINE SYNTHASE"/>
    <property type="match status" value="1"/>
</dbReference>
<dbReference type="AlphaFoldDB" id="A0A9N9B8R7"/>
<gene>
    <name evidence="3" type="ORF">PBRASI_LOCUS5308</name>
</gene>
<proteinExistence type="inferred from homology"/>
<comment type="similarity">
    <text evidence="1">Belongs to the pseudouridine synthase RluA family.</text>
</comment>
<evidence type="ECO:0000313" key="3">
    <source>
        <dbReference type="EMBL" id="CAG8555364.1"/>
    </source>
</evidence>
<reference evidence="3" key="1">
    <citation type="submission" date="2021-06" db="EMBL/GenBank/DDBJ databases">
        <authorList>
            <person name="Kallberg Y."/>
            <person name="Tangrot J."/>
            <person name="Rosling A."/>
        </authorList>
    </citation>
    <scope>NUCLEOTIDE SEQUENCE</scope>
    <source>
        <strain evidence="3">BR232B</strain>
    </source>
</reference>
<organism evidence="3 4">
    <name type="scientific">Paraglomus brasilianum</name>
    <dbReference type="NCBI Taxonomy" id="144538"/>
    <lineage>
        <taxon>Eukaryota</taxon>
        <taxon>Fungi</taxon>
        <taxon>Fungi incertae sedis</taxon>
        <taxon>Mucoromycota</taxon>
        <taxon>Glomeromycotina</taxon>
        <taxon>Glomeromycetes</taxon>
        <taxon>Paraglomerales</taxon>
        <taxon>Paraglomeraceae</taxon>
        <taxon>Paraglomus</taxon>
    </lineage>
</organism>
<evidence type="ECO:0000256" key="1">
    <source>
        <dbReference type="ARBA" id="ARBA00010876"/>
    </source>
</evidence>
<accession>A0A9N9B8R7</accession>
<keyword evidence="4" id="KW-1185">Reference proteome</keyword>
<dbReference type="Pfam" id="PF00849">
    <property type="entry name" value="PseudoU_synth_2"/>
    <property type="match status" value="1"/>
</dbReference>
<feature type="domain" description="Pseudouridine synthase RsuA/RluA-like" evidence="2">
    <location>
        <begin position="35"/>
        <end position="221"/>
    </location>
</feature>
<comment type="caution">
    <text evidence="3">The sequence shown here is derived from an EMBL/GenBank/DDBJ whole genome shotgun (WGS) entry which is preliminary data.</text>
</comment>